<comment type="caution">
    <text evidence="2">The sequence shown here is derived from an EMBL/GenBank/DDBJ whole genome shotgun (WGS) entry which is preliminary data.</text>
</comment>
<feature type="compositionally biased region" description="Low complexity" evidence="1">
    <location>
        <begin position="233"/>
        <end position="249"/>
    </location>
</feature>
<accession>A0A7C8J2K0</accession>
<organism evidence="2 3">
    <name type="scientific">Orbilia oligospora</name>
    <name type="common">Nematode-trapping fungus</name>
    <name type="synonym">Arthrobotrys oligospora</name>
    <dbReference type="NCBI Taxonomy" id="2813651"/>
    <lineage>
        <taxon>Eukaryota</taxon>
        <taxon>Fungi</taxon>
        <taxon>Dikarya</taxon>
        <taxon>Ascomycota</taxon>
        <taxon>Pezizomycotina</taxon>
        <taxon>Orbiliomycetes</taxon>
        <taxon>Orbiliales</taxon>
        <taxon>Orbiliaceae</taxon>
        <taxon>Orbilia</taxon>
    </lineage>
</organism>
<evidence type="ECO:0000256" key="1">
    <source>
        <dbReference type="SAM" id="MobiDB-lite"/>
    </source>
</evidence>
<dbReference type="EMBL" id="WIQW01000064">
    <property type="protein sequence ID" value="KAF3089820.1"/>
    <property type="molecule type" value="Genomic_DNA"/>
</dbReference>
<feature type="region of interest" description="Disordered" evidence="1">
    <location>
        <begin position="232"/>
        <end position="261"/>
    </location>
</feature>
<gene>
    <name evidence="2" type="ORF">TWF102_009532</name>
</gene>
<evidence type="ECO:0000313" key="3">
    <source>
        <dbReference type="Proteomes" id="UP000475325"/>
    </source>
</evidence>
<feature type="region of interest" description="Disordered" evidence="1">
    <location>
        <begin position="54"/>
        <end position="135"/>
    </location>
</feature>
<feature type="compositionally biased region" description="Acidic residues" evidence="1">
    <location>
        <begin position="1005"/>
        <end position="1016"/>
    </location>
</feature>
<feature type="region of interest" description="Disordered" evidence="1">
    <location>
        <begin position="998"/>
        <end position="1025"/>
    </location>
</feature>
<dbReference type="Proteomes" id="UP000475325">
    <property type="component" value="Unassembled WGS sequence"/>
</dbReference>
<feature type="region of interest" description="Disordered" evidence="1">
    <location>
        <begin position="569"/>
        <end position="610"/>
    </location>
</feature>
<name>A0A7C8J2K0_ORBOL</name>
<feature type="compositionally biased region" description="Basic and acidic residues" evidence="1">
    <location>
        <begin position="89"/>
        <end position="109"/>
    </location>
</feature>
<reference evidence="2 3" key="1">
    <citation type="submission" date="2019-06" db="EMBL/GenBank/DDBJ databases">
        <authorList>
            <person name="Palmer J.M."/>
        </authorList>
    </citation>
    <scope>NUCLEOTIDE SEQUENCE [LARGE SCALE GENOMIC DNA]</scope>
    <source>
        <strain evidence="2 3">TWF102</strain>
    </source>
</reference>
<protein>
    <submittedName>
        <fullName evidence="2">Uncharacterized protein</fullName>
    </submittedName>
</protein>
<proteinExistence type="predicted"/>
<evidence type="ECO:0000313" key="2">
    <source>
        <dbReference type="EMBL" id="KAF3089820.1"/>
    </source>
</evidence>
<dbReference type="AlphaFoldDB" id="A0A7C8J2K0"/>
<sequence length="1025" mass="116618">MPDTTQNQSEFLRRLSTSARRREFEFAVSQWDQNVADDYEAVVDVEHRQRDVVGIIRNEDNEDETSTEDAREQTPDIRTSNGKNLRRKIVVDPDVRSPKRKKEGDDDARTVTATTSLSPRPATPHPKPDPPGQRHTLNFARVIKDVTATPEREQALFYYGTDESPIGETTGIFSPRSNLTLDDQDTPSPVLLKERHVYIPDQRQLIDTSETQGPGSELDELDRAMPFKIFGWSPSRKSSSVPSSTNSTPEKSKKRSIGTKAHPQGIRLTTFSAKLKALRIENITRKLIKKRSDPDMNVDKTTTSLAQNTRNSIPKLDNEAFQAKIMASPISDSSDNPCGLESINTEVERHEVEETSETDKAPEGPCLDLAIGFAEAYTTDLGVARDELLAGSSPTSPGHTDINTLASRRKKIQHYGAARSIPLLDDHDLARAEEMAARAVIAKYMPPIKKIGNFSFGEEPPSKEKQAKLKALRKNFGHYINDLDATELEKYHTITAWKRNWNEHLMSPGTTPIEINQKQDIEAYLDRLIESEGDTDNGKAKEFLRLMNRDQIEVEQLMAQVDKEEILSKQRHEQRRGQGKGGLTSQQDEGPDSVPDRPWPRLPCTPGWKPVQKGWVSHDGRIECIEAGAIPKFAYREEQDGAEAPDAPKTIWSGVKGTDDELINEDISFKILGLEDNWKASPTGLYMAGRFDDDNNSDSGESDIGWSSKLLNHRLMLTCNSVNGSNVDLSYDPEELDIPTMDMNRHFAKMDCTLANHYPSYVKTERKFNRMGEMVIIPPPLRKDKIPRRSCMKPLGRLRRARRGRPVARVEKWAKFKLLPEERDATDKLHPRPCGWSQKKQFLLRKAFRQNGLFEMLPSVRAQHTRIRGFEQYYPRFLQQPVGTRVRQTVSYGAGYILNHITRFKLGLPTSEDGQTRVKIRNALKKIIEHRKSGQSRYQQSTLSGYEYKIFSRVHQRRRVRDVDYFLPQDVNLVGSLQTRGRAQGTYMVYWRISKKRNSDRQEDGDWVDLSDEGYLDEEHAGDEG</sequence>
<feature type="compositionally biased region" description="Pro residues" evidence="1">
    <location>
        <begin position="121"/>
        <end position="131"/>
    </location>
</feature>